<reference evidence="3" key="3">
    <citation type="journal article" date="2018" name="Mol. Plant Microbe Interact.">
        <title>Genome sequence resources for the wheat stripe rust pathogen (Puccinia striiformis f. sp. tritici) and the barley stripe rust pathogen (Puccinia striiformis f. sp. hordei).</title>
        <authorList>
            <person name="Xia C."/>
            <person name="Wang M."/>
            <person name="Yin C."/>
            <person name="Cornejo O.E."/>
            <person name="Hulbert S.H."/>
            <person name="Chen X."/>
        </authorList>
    </citation>
    <scope>NUCLEOTIDE SEQUENCE [LARGE SCALE GENOMIC DNA]</scope>
    <source>
        <strain evidence="3">93TX-2</strain>
    </source>
</reference>
<sequence>MSFPHPHHFQPLELYTRPNFWTDDAEDRSVASSDNGALVMASSKRRFGKHLRIYEDLLPTFYSLVPCASLGPKPQPAVLSCNPSQPTLLSLLRSPPARPPWAPAPTNPNADSTNDVYPDSRPSARPKLSKASSSNPNPTSSAPLESYPSGTPTPMVSNFNTRESIPPHVEAPVKATQQVCVTQTPISGGRKRNREIGDSVAVNIQSAGSEQEKKLTLIQDMLASRSHQGFCSDTANLSILLLREYHQKFIDIINSKQFGCQRSSYKHRPLRYPDISFALVPRMYSLTNNGFVFKILHHSGTLIQTHTAMITAHKYLLKVIYTLHEMILNKFEDSTFVHHSQQRKLLKWLDGEIFKHTCGPPLVGLRLTETADWGNDVIGESKLKLIHYFSFDEIDKPLAASTAYDLIQIFIAQDKGKLYLSVLEILSFKLGRLLIEKNPTLLSVLKQIEMCDISFENQRVDYSLPSGPLENSNQIPVSPEFEERVWKLLKMTEQMIIKYEALLAKQYRHVGDDAVLRASVKRFGRKLKQPDMRNFFKTVHSRLPSSLYFIPGKTPGSPGQGHLRVIGQDDRTTVTLAALSLSFKRLLKGISYLHIEVHRRLAIPEELYDERRKALYNWLIALVLNPVKTLPIIGTIPLLHKDLAPWEDVSYRGVELFNPTQLNMIEYFSKEQSGTLIREHAAFLLTAWYHDHHSTEFPHLNSCSLPEPVPSSPGMDLFLGQGLEN</sequence>
<dbReference type="EMBL" id="PKSM01000087">
    <property type="protein sequence ID" value="POW15047.1"/>
    <property type="molecule type" value="Genomic_DNA"/>
</dbReference>
<feature type="region of interest" description="Disordered" evidence="1">
    <location>
        <begin position="90"/>
        <end position="163"/>
    </location>
</feature>
<accession>A0A2S4W035</accession>
<dbReference type="AlphaFoldDB" id="A0A2S4W035"/>
<gene>
    <name evidence="2" type="ORF">PSHT_07187</name>
</gene>
<comment type="caution">
    <text evidence="2">The sequence shown here is derived from an EMBL/GenBank/DDBJ whole genome shotgun (WGS) entry which is preliminary data.</text>
</comment>
<dbReference type="VEuPathDB" id="FungiDB:PSHT_07187"/>
<protein>
    <submittedName>
        <fullName evidence="2">Uncharacterized protein</fullName>
    </submittedName>
</protein>
<feature type="compositionally biased region" description="Pro residues" evidence="1">
    <location>
        <begin position="96"/>
        <end position="106"/>
    </location>
</feature>
<reference evidence="3" key="2">
    <citation type="journal article" date="2018" name="BMC Genomics">
        <title>Genomic insights into host adaptation between the wheat stripe rust pathogen (Puccinia striiformis f. sp. tritici) and the barley stripe rust pathogen (Puccinia striiformis f. sp. hordei).</title>
        <authorList>
            <person name="Xia C."/>
            <person name="Wang M."/>
            <person name="Yin C."/>
            <person name="Cornejo O.E."/>
            <person name="Hulbert S.H."/>
            <person name="Chen X."/>
        </authorList>
    </citation>
    <scope>NUCLEOTIDE SEQUENCE [LARGE SCALE GENOMIC DNA]</scope>
    <source>
        <strain evidence="3">93TX-2</strain>
    </source>
</reference>
<dbReference type="OrthoDB" id="2508562at2759"/>
<feature type="compositionally biased region" description="Polar residues" evidence="1">
    <location>
        <begin position="148"/>
        <end position="163"/>
    </location>
</feature>
<dbReference type="Proteomes" id="UP000238274">
    <property type="component" value="Unassembled WGS sequence"/>
</dbReference>
<keyword evidence="3" id="KW-1185">Reference proteome</keyword>
<evidence type="ECO:0000256" key="1">
    <source>
        <dbReference type="SAM" id="MobiDB-lite"/>
    </source>
</evidence>
<organism evidence="2 3">
    <name type="scientific">Puccinia striiformis</name>
    <dbReference type="NCBI Taxonomy" id="27350"/>
    <lineage>
        <taxon>Eukaryota</taxon>
        <taxon>Fungi</taxon>
        <taxon>Dikarya</taxon>
        <taxon>Basidiomycota</taxon>
        <taxon>Pucciniomycotina</taxon>
        <taxon>Pucciniomycetes</taxon>
        <taxon>Pucciniales</taxon>
        <taxon>Pucciniaceae</taxon>
        <taxon>Puccinia</taxon>
    </lineage>
</organism>
<proteinExistence type="predicted"/>
<evidence type="ECO:0000313" key="3">
    <source>
        <dbReference type="Proteomes" id="UP000238274"/>
    </source>
</evidence>
<name>A0A2S4W035_9BASI</name>
<dbReference type="VEuPathDB" id="FungiDB:PSTT_04129"/>
<reference evidence="2 3" key="1">
    <citation type="submission" date="2017-12" db="EMBL/GenBank/DDBJ databases">
        <title>Gene loss provides genomic basis for host adaptation in cereal stripe rust fungi.</title>
        <authorList>
            <person name="Xia C."/>
        </authorList>
    </citation>
    <scope>NUCLEOTIDE SEQUENCE [LARGE SCALE GENOMIC DNA]</scope>
    <source>
        <strain evidence="2 3">93TX-2</strain>
    </source>
</reference>
<evidence type="ECO:0000313" key="2">
    <source>
        <dbReference type="EMBL" id="POW15047.1"/>
    </source>
</evidence>
<feature type="compositionally biased region" description="Low complexity" evidence="1">
    <location>
        <begin position="129"/>
        <end position="143"/>
    </location>
</feature>